<comment type="function">
    <text evidence="7">Required for pre-mRNA splicing.</text>
</comment>
<dbReference type="RefSeq" id="XP_002788106.1">
    <property type="nucleotide sequence ID" value="XM_002788060.1"/>
</dbReference>
<proteinExistence type="inferred from homology"/>
<keyword evidence="6 7" id="KW-0539">Nucleus</keyword>
<feature type="compositionally biased region" description="Acidic residues" evidence="8">
    <location>
        <begin position="473"/>
        <end position="483"/>
    </location>
</feature>
<evidence type="ECO:0000256" key="6">
    <source>
        <dbReference type="ARBA" id="ARBA00023242"/>
    </source>
</evidence>
<feature type="compositionally biased region" description="Low complexity" evidence="8">
    <location>
        <begin position="1"/>
        <end position="26"/>
    </location>
</feature>
<comment type="subcellular location">
    <subcellularLocation>
        <location evidence="1 7">Nucleus</location>
    </subcellularLocation>
</comment>
<evidence type="ECO:0000313" key="9">
    <source>
        <dbReference type="EMBL" id="EER19902.1"/>
    </source>
</evidence>
<reference evidence="9 10" key="1">
    <citation type="submission" date="2008-07" db="EMBL/GenBank/DDBJ databases">
        <authorList>
            <person name="El-Sayed N."/>
            <person name="Caler E."/>
            <person name="Inman J."/>
            <person name="Amedeo P."/>
            <person name="Hass B."/>
            <person name="Wortman J."/>
        </authorList>
    </citation>
    <scope>NUCLEOTIDE SEQUENCE [LARGE SCALE GENOMIC DNA]</scope>
    <source>
        <strain evidence="10">ATCC 50983 / TXsc</strain>
    </source>
</reference>
<sequence length="483" mass="53607">MAPSVQLGTTEETLQEQQEVSSSEESAVPEEGKGGVARLERPKKCFLHKKPRPHTCPKCRRYAQEMEVFNKGLIEMADPTRKATSESTKGEEVASVAGVDVDGTGALVVVNQGPLYGLYPTLVQNIQSSDYFNKGLRGMSTVEEVVEEVERAVEHAEPYNVGALNIPSTMFCCLYKLCSKGQARPSWSLSLGTASRRYVVCLGLLYLRCVAQPSSLWTWFYPVLFDTTVFHPEEVTGEAQAAESMMLGRYAELLLLTHKYFTVNLNRLPETILQKYGMRCILLDTEGCRINASQHPEAADQISIVGSYVFVRDEESGGWELGQIVPGGDATLGLVEVRLASDTRQVHWSSLRSCRDVAAARRAVEAEAFTKEEAAASARKEALKQWRQQQREFANARAFRVYAGWQSRGVVDDIHGEDLQSLPQADVGEAEAAAPTKKRRVVVSKEFRQQQDAMLKRKYIEGSVPKVEGGREDQEEPDVGYIG</sequence>
<dbReference type="GeneID" id="9058566"/>
<feature type="region of interest" description="Disordered" evidence="8">
    <location>
        <begin position="463"/>
        <end position="483"/>
    </location>
</feature>
<evidence type="ECO:0000256" key="8">
    <source>
        <dbReference type="SAM" id="MobiDB-lite"/>
    </source>
</evidence>
<feature type="region of interest" description="Disordered" evidence="8">
    <location>
        <begin position="1"/>
        <end position="36"/>
    </location>
</feature>
<evidence type="ECO:0000256" key="4">
    <source>
        <dbReference type="ARBA" id="ARBA00022728"/>
    </source>
</evidence>
<evidence type="ECO:0000256" key="3">
    <source>
        <dbReference type="ARBA" id="ARBA00022664"/>
    </source>
</evidence>
<dbReference type="GO" id="GO:0000398">
    <property type="term" value="P:mRNA splicing, via spliceosome"/>
    <property type="evidence" value="ECO:0007669"/>
    <property type="project" value="UniProtKB-UniRule"/>
</dbReference>
<dbReference type="PANTHER" id="PTHR23142">
    <property type="entry name" value="PRE-MRNA-SPLICING FACTOR 38A-RELATED"/>
    <property type="match status" value="1"/>
</dbReference>
<dbReference type="AlphaFoldDB" id="C5K6I2"/>
<evidence type="ECO:0000256" key="1">
    <source>
        <dbReference type="ARBA" id="ARBA00004123"/>
    </source>
</evidence>
<evidence type="ECO:0000256" key="7">
    <source>
        <dbReference type="RuleBase" id="RU367025"/>
    </source>
</evidence>
<dbReference type="OrthoDB" id="3881at2759"/>
<keyword evidence="3 7" id="KW-0507">mRNA processing</keyword>
<dbReference type="Proteomes" id="UP000007800">
    <property type="component" value="Unassembled WGS sequence"/>
</dbReference>
<comment type="similarity">
    <text evidence="2 7">Belongs to the PRP38 family.</text>
</comment>
<gene>
    <name evidence="9" type="ORF">Pmar_PMAR006794</name>
</gene>
<protein>
    <recommendedName>
        <fullName evidence="7">Pre-mRNA-splicing factor 38</fullName>
    </recommendedName>
</protein>
<evidence type="ECO:0000313" key="10">
    <source>
        <dbReference type="Proteomes" id="UP000007800"/>
    </source>
</evidence>
<dbReference type="Pfam" id="PF03371">
    <property type="entry name" value="PRP38"/>
    <property type="match status" value="1"/>
</dbReference>
<evidence type="ECO:0000256" key="2">
    <source>
        <dbReference type="ARBA" id="ARBA00006164"/>
    </source>
</evidence>
<dbReference type="InParanoid" id="C5K6I2"/>
<accession>C5K6I2</accession>
<keyword evidence="10" id="KW-1185">Reference proteome</keyword>
<dbReference type="InterPro" id="IPR005037">
    <property type="entry name" value="PRP38"/>
</dbReference>
<evidence type="ECO:0000256" key="5">
    <source>
        <dbReference type="ARBA" id="ARBA00023187"/>
    </source>
</evidence>
<dbReference type="EMBL" id="GG670888">
    <property type="protein sequence ID" value="EER19902.1"/>
    <property type="molecule type" value="Genomic_DNA"/>
</dbReference>
<organism evidence="10">
    <name type="scientific">Perkinsus marinus (strain ATCC 50983 / TXsc)</name>
    <dbReference type="NCBI Taxonomy" id="423536"/>
    <lineage>
        <taxon>Eukaryota</taxon>
        <taxon>Sar</taxon>
        <taxon>Alveolata</taxon>
        <taxon>Perkinsozoa</taxon>
        <taxon>Perkinsea</taxon>
        <taxon>Perkinsida</taxon>
        <taxon>Perkinsidae</taxon>
        <taxon>Perkinsus</taxon>
    </lineage>
</organism>
<keyword evidence="4 7" id="KW-0747">Spliceosome</keyword>
<dbReference type="GO" id="GO:0005681">
    <property type="term" value="C:spliceosomal complex"/>
    <property type="evidence" value="ECO:0007669"/>
    <property type="project" value="UniProtKB-KW"/>
</dbReference>
<keyword evidence="5 7" id="KW-0508">mRNA splicing</keyword>
<name>C5K6I2_PERM5</name>